<keyword evidence="3" id="KW-1185">Reference proteome</keyword>
<proteinExistence type="predicted"/>
<accession>A0A843XRJ8</accession>
<reference evidence="2" key="1">
    <citation type="submission" date="2017-07" db="EMBL/GenBank/DDBJ databases">
        <title>Taro Niue Genome Assembly and Annotation.</title>
        <authorList>
            <person name="Atibalentja N."/>
            <person name="Keating K."/>
            <person name="Fields C.J."/>
        </authorList>
    </citation>
    <scope>NUCLEOTIDE SEQUENCE</scope>
    <source>
        <strain evidence="2">Niue_2</strain>
        <tissue evidence="2">Leaf</tissue>
    </source>
</reference>
<name>A0A843XRJ8_COLES</name>
<sequence length="59" mass="6269">MIVVVILVSRQAAESAGSTESVEPVSRQTARSSQMSRQTADSVRPVSRQTASSGELADY</sequence>
<evidence type="ECO:0000313" key="2">
    <source>
        <dbReference type="EMBL" id="MQM22484.1"/>
    </source>
</evidence>
<dbReference type="AlphaFoldDB" id="A0A843XRJ8"/>
<protein>
    <submittedName>
        <fullName evidence="2">Uncharacterized protein</fullName>
    </submittedName>
</protein>
<evidence type="ECO:0000313" key="3">
    <source>
        <dbReference type="Proteomes" id="UP000652761"/>
    </source>
</evidence>
<gene>
    <name evidence="2" type="ORF">Taro_055537</name>
</gene>
<feature type="region of interest" description="Disordered" evidence="1">
    <location>
        <begin position="11"/>
        <end position="59"/>
    </location>
</feature>
<evidence type="ECO:0000256" key="1">
    <source>
        <dbReference type="SAM" id="MobiDB-lite"/>
    </source>
</evidence>
<organism evidence="2 3">
    <name type="scientific">Colocasia esculenta</name>
    <name type="common">Wild taro</name>
    <name type="synonym">Arum esculentum</name>
    <dbReference type="NCBI Taxonomy" id="4460"/>
    <lineage>
        <taxon>Eukaryota</taxon>
        <taxon>Viridiplantae</taxon>
        <taxon>Streptophyta</taxon>
        <taxon>Embryophyta</taxon>
        <taxon>Tracheophyta</taxon>
        <taxon>Spermatophyta</taxon>
        <taxon>Magnoliopsida</taxon>
        <taxon>Liliopsida</taxon>
        <taxon>Araceae</taxon>
        <taxon>Aroideae</taxon>
        <taxon>Colocasieae</taxon>
        <taxon>Colocasia</taxon>
    </lineage>
</organism>
<feature type="compositionally biased region" description="Polar residues" evidence="1">
    <location>
        <begin position="16"/>
        <end position="53"/>
    </location>
</feature>
<comment type="caution">
    <text evidence="2">The sequence shown here is derived from an EMBL/GenBank/DDBJ whole genome shotgun (WGS) entry which is preliminary data.</text>
</comment>
<dbReference type="EMBL" id="NMUH01013016">
    <property type="protein sequence ID" value="MQM22484.1"/>
    <property type="molecule type" value="Genomic_DNA"/>
</dbReference>
<dbReference type="Proteomes" id="UP000652761">
    <property type="component" value="Unassembled WGS sequence"/>
</dbReference>